<dbReference type="RefSeq" id="WP_379726583.1">
    <property type="nucleotide sequence ID" value="NZ_JBHRYJ010000002.1"/>
</dbReference>
<proteinExistence type="predicted"/>
<protein>
    <submittedName>
        <fullName evidence="3">Phenylacetate--CoA ligase family protein</fullName>
    </submittedName>
</protein>
<dbReference type="Proteomes" id="UP001595711">
    <property type="component" value="Unassembled WGS sequence"/>
</dbReference>
<feature type="region of interest" description="Disordered" evidence="1">
    <location>
        <begin position="1"/>
        <end position="20"/>
    </location>
</feature>
<feature type="domain" description="AMP-dependent synthetase/ligase" evidence="2">
    <location>
        <begin position="180"/>
        <end position="294"/>
    </location>
</feature>
<dbReference type="EMBL" id="JBHRYJ010000002">
    <property type="protein sequence ID" value="MFC3676276.1"/>
    <property type="molecule type" value="Genomic_DNA"/>
</dbReference>
<dbReference type="SUPFAM" id="SSF56801">
    <property type="entry name" value="Acetyl-CoA synthetase-like"/>
    <property type="match status" value="1"/>
</dbReference>
<dbReference type="GO" id="GO:0016874">
    <property type="term" value="F:ligase activity"/>
    <property type="evidence" value="ECO:0007669"/>
    <property type="project" value="UniProtKB-KW"/>
</dbReference>
<accession>A0ABV7VIB0</accession>
<evidence type="ECO:0000313" key="4">
    <source>
        <dbReference type="Proteomes" id="UP001595711"/>
    </source>
</evidence>
<gene>
    <name evidence="3" type="ORF">ACFOOQ_12025</name>
</gene>
<organism evidence="3 4">
    <name type="scientific">Ferrovibrio xuzhouensis</name>
    <dbReference type="NCBI Taxonomy" id="1576914"/>
    <lineage>
        <taxon>Bacteria</taxon>
        <taxon>Pseudomonadati</taxon>
        <taxon>Pseudomonadota</taxon>
        <taxon>Alphaproteobacteria</taxon>
        <taxon>Rhodospirillales</taxon>
        <taxon>Rhodospirillaceae</taxon>
        <taxon>Ferrovibrio</taxon>
    </lineage>
</organism>
<evidence type="ECO:0000259" key="2">
    <source>
        <dbReference type="Pfam" id="PF00501"/>
    </source>
</evidence>
<dbReference type="PANTHER" id="PTHR43845:SF1">
    <property type="entry name" value="BLR5969 PROTEIN"/>
    <property type="match status" value="1"/>
</dbReference>
<keyword evidence="4" id="KW-1185">Reference proteome</keyword>
<comment type="caution">
    <text evidence="3">The sequence shown here is derived from an EMBL/GenBank/DDBJ whole genome shotgun (WGS) entry which is preliminary data.</text>
</comment>
<keyword evidence="3" id="KW-0436">Ligase</keyword>
<dbReference type="Gene3D" id="3.40.50.12780">
    <property type="entry name" value="N-terminal domain of ligase-like"/>
    <property type="match status" value="1"/>
</dbReference>
<dbReference type="Gene3D" id="3.30.300.30">
    <property type="match status" value="1"/>
</dbReference>
<dbReference type="InterPro" id="IPR000873">
    <property type="entry name" value="AMP-dep_synth/lig_dom"/>
</dbReference>
<name>A0ABV7VIB0_9PROT</name>
<dbReference type="Pfam" id="PF00501">
    <property type="entry name" value="AMP-binding"/>
    <property type="match status" value="1"/>
</dbReference>
<evidence type="ECO:0000313" key="3">
    <source>
        <dbReference type="EMBL" id="MFC3676276.1"/>
    </source>
</evidence>
<dbReference type="InterPro" id="IPR045851">
    <property type="entry name" value="AMP-bd_C_sf"/>
</dbReference>
<dbReference type="InterPro" id="IPR042099">
    <property type="entry name" value="ANL_N_sf"/>
</dbReference>
<evidence type="ECO:0000256" key="1">
    <source>
        <dbReference type="SAM" id="MobiDB-lite"/>
    </source>
</evidence>
<dbReference type="PANTHER" id="PTHR43845">
    <property type="entry name" value="BLR5969 PROTEIN"/>
    <property type="match status" value="1"/>
</dbReference>
<sequence length="429" mass="45590">MARASERTGKRPKIRADEYYDRRETRGAAARQKAQIAALQALIVHAKKASPYYREILKGVKPAAITSLAALAKLPVTRKSDLAPRQQARPPLGGLEGGKPAEIANYFQSPGPLYEAYGRASAKVKDPWRFARALWAVGCRPGDLVHNTFSYHLTPAGRMTEGSAHAIGCPVFPAGIGNTELQLDAIAQLKPRVYCGTPSFLKILLEKGAELGRGTASLKTGLVGGEALPPSLRAELQAKGVAVLQSYGTAELGLIAYESAAMEGMIIDEDVIVEIVRPGTSEPVAPGEVGEVVVTVLANPVYPMIRFATGDLSALMPGVSPCGRTNSRIRGWMGRADQTTKVKGMFVTPGQIAQVAARHPDIARARLEVTSENNVDAMVLKVEVRGQVDAGAVAATLQAVCKLRGQVEVVAAGSLPNDGKVIADLRTYQ</sequence>
<reference evidence="4" key="1">
    <citation type="journal article" date="2019" name="Int. J. Syst. Evol. Microbiol.">
        <title>The Global Catalogue of Microorganisms (GCM) 10K type strain sequencing project: providing services to taxonomists for standard genome sequencing and annotation.</title>
        <authorList>
            <consortium name="The Broad Institute Genomics Platform"/>
            <consortium name="The Broad Institute Genome Sequencing Center for Infectious Disease"/>
            <person name="Wu L."/>
            <person name="Ma J."/>
        </authorList>
    </citation>
    <scope>NUCLEOTIDE SEQUENCE [LARGE SCALE GENOMIC DNA]</scope>
    <source>
        <strain evidence="4">KCTC 42182</strain>
    </source>
</reference>